<proteinExistence type="predicted"/>
<comment type="caution">
    <text evidence="1">The sequence shown here is derived from an EMBL/GenBank/DDBJ whole genome shotgun (WGS) entry which is preliminary data.</text>
</comment>
<feature type="non-terminal residue" evidence="1">
    <location>
        <position position="46"/>
    </location>
</feature>
<evidence type="ECO:0000313" key="1">
    <source>
        <dbReference type="EMBL" id="GAH38057.1"/>
    </source>
</evidence>
<dbReference type="EMBL" id="BARU01005552">
    <property type="protein sequence ID" value="GAH38057.1"/>
    <property type="molecule type" value="Genomic_DNA"/>
</dbReference>
<protein>
    <submittedName>
        <fullName evidence="1">Uncharacterized protein</fullName>
    </submittedName>
</protein>
<gene>
    <name evidence="1" type="ORF">S03H2_10842</name>
</gene>
<name>X1EZM1_9ZZZZ</name>
<organism evidence="1">
    <name type="scientific">marine sediment metagenome</name>
    <dbReference type="NCBI Taxonomy" id="412755"/>
    <lineage>
        <taxon>unclassified sequences</taxon>
        <taxon>metagenomes</taxon>
        <taxon>ecological metagenomes</taxon>
    </lineage>
</organism>
<accession>X1EZM1</accession>
<dbReference type="AlphaFoldDB" id="X1EZM1"/>
<sequence length="46" mass="5179">MPLSGSLNGALIDKDFILSELSLTFLCYDFNIKLIISQSFLKRILS</sequence>
<reference evidence="1" key="1">
    <citation type="journal article" date="2014" name="Front. Microbiol.">
        <title>High frequency of phylogenetically diverse reductive dehalogenase-homologous genes in deep subseafloor sedimentary metagenomes.</title>
        <authorList>
            <person name="Kawai M."/>
            <person name="Futagami T."/>
            <person name="Toyoda A."/>
            <person name="Takaki Y."/>
            <person name="Nishi S."/>
            <person name="Hori S."/>
            <person name="Arai W."/>
            <person name="Tsubouchi T."/>
            <person name="Morono Y."/>
            <person name="Uchiyama I."/>
            <person name="Ito T."/>
            <person name="Fujiyama A."/>
            <person name="Inagaki F."/>
            <person name="Takami H."/>
        </authorList>
    </citation>
    <scope>NUCLEOTIDE SEQUENCE</scope>
    <source>
        <strain evidence="1">Expedition CK06-06</strain>
    </source>
</reference>